<evidence type="ECO:0008006" key="9">
    <source>
        <dbReference type="Google" id="ProtNLM"/>
    </source>
</evidence>
<dbReference type="InterPro" id="IPR017853">
    <property type="entry name" value="GH"/>
</dbReference>
<proteinExistence type="inferred from homology"/>
<evidence type="ECO:0000256" key="3">
    <source>
        <dbReference type="RuleBase" id="RU004335"/>
    </source>
</evidence>
<dbReference type="SUPFAM" id="SSF51445">
    <property type="entry name" value="(Trans)glycosidases"/>
    <property type="match status" value="1"/>
</dbReference>
<organism evidence="6">
    <name type="scientific">Pelagomonas calceolata</name>
    <dbReference type="NCBI Taxonomy" id="35677"/>
    <lineage>
        <taxon>Eukaryota</taxon>
        <taxon>Sar</taxon>
        <taxon>Stramenopiles</taxon>
        <taxon>Ochrophyta</taxon>
        <taxon>Pelagophyceae</taxon>
        <taxon>Pelagomonadales</taxon>
        <taxon>Pelagomonadaceae</taxon>
        <taxon>Pelagomonas</taxon>
    </lineage>
</organism>
<feature type="transmembrane region" description="Helical" evidence="5">
    <location>
        <begin position="392"/>
        <end position="415"/>
    </location>
</feature>
<keyword evidence="8" id="KW-1185">Reference proteome</keyword>
<reference evidence="6" key="1">
    <citation type="submission" date="2021-01" db="EMBL/GenBank/DDBJ databases">
        <authorList>
            <person name="Corre E."/>
            <person name="Pelletier E."/>
            <person name="Niang G."/>
            <person name="Scheremetjew M."/>
            <person name="Finn R."/>
            <person name="Kale V."/>
            <person name="Holt S."/>
            <person name="Cochrane G."/>
            <person name="Meng A."/>
            <person name="Brown T."/>
            <person name="Cohen L."/>
        </authorList>
    </citation>
    <scope>NUCLEOTIDE SEQUENCE</scope>
    <source>
        <strain evidence="6">CCMP1756</strain>
    </source>
</reference>
<dbReference type="GO" id="GO:0004553">
    <property type="term" value="F:hydrolase activity, hydrolyzing O-glycosyl compounds"/>
    <property type="evidence" value="ECO:0007669"/>
    <property type="project" value="InterPro"/>
</dbReference>
<evidence type="ECO:0000256" key="2">
    <source>
        <dbReference type="ARBA" id="ARBA00022801"/>
    </source>
</evidence>
<name>A0A7S3ZIV6_9STRA</name>
<evidence type="ECO:0000256" key="1">
    <source>
        <dbReference type="ARBA" id="ARBA00008773"/>
    </source>
</evidence>
<protein>
    <recommendedName>
        <fullName evidence="9">Glucan endo-1,3-beta-D-glucosidase</fullName>
    </recommendedName>
</protein>
<accession>A0A7S3ZIV6</accession>
<evidence type="ECO:0000313" key="7">
    <source>
        <dbReference type="EMBL" id="CAH0371206.1"/>
    </source>
</evidence>
<dbReference type="InterPro" id="IPR000490">
    <property type="entry name" value="Glyco_hydro_17"/>
</dbReference>
<feature type="region of interest" description="Disordered" evidence="4">
    <location>
        <begin position="471"/>
        <end position="490"/>
    </location>
</feature>
<keyword evidence="5" id="KW-0812">Transmembrane</keyword>
<comment type="similarity">
    <text evidence="1 3">Belongs to the glycosyl hydrolase 17 family.</text>
</comment>
<evidence type="ECO:0000313" key="8">
    <source>
        <dbReference type="Proteomes" id="UP000789595"/>
    </source>
</evidence>
<dbReference type="OrthoDB" id="941679at2759"/>
<evidence type="ECO:0000256" key="4">
    <source>
        <dbReference type="SAM" id="MobiDB-lite"/>
    </source>
</evidence>
<gene>
    <name evidence="6" type="ORF">PCAL00307_LOCUS10</name>
    <name evidence="7" type="ORF">PECAL_3P11360</name>
</gene>
<dbReference type="Proteomes" id="UP000789595">
    <property type="component" value="Unassembled WGS sequence"/>
</dbReference>
<dbReference type="EMBL" id="CAKKNE010000003">
    <property type="protein sequence ID" value="CAH0371206.1"/>
    <property type="molecule type" value="Genomic_DNA"/>
</dbReference>
<dbReference type="AlphaFoldDB" id="A0A7S3ZIV6"/>
<dbReference type="EMBL" id="HBIW01000011">
    <property type="protein sequence ID" value="CAE0684576.1"/>
    <property type="molecule type" value="Transcribed_RNA"/>
</dbReference>
<dbReference type="GO" id="GO:0005975">
    <property type="term" value="P:carbohydrate metabolic process"/>
    <property type="evidence" value="ECO:0007669"/>
    <property type="project" value="InterPro"/>
</dbReference>
<keyword evidence="2" id="KW-0378">Hydrolase</keyword>
<evidence type="ECO:0000313" key="6">
    <source>
        <dbReference type="EMBL" id="CAE0684576.1"/>
    </source>
</evidence>
<keyword evidence="5" id="KW-1133">Transmembrane helix</keyword>
<dbReference type="Gene3D" id="3.20.20.80">
    <property type="entry name" value="Glycosidases"/>
    <property type="match status" value="1"/>
</dbReference>
<dbReference type="Pfam" id="PF00332">
    <property type="entry name" value="Glyco_hydro_17"/>
    <property type="match status" value="1"/>
</dbReference>
<keyword evidence="5" id="KW-0472">Membrane</keyword>
<evidence type="ECO:0000256" key="5">
    <source>
        <dbReference type="SAM" id="Phobius"/>
    </source>
</evidence>
<dbReference type="InterPro" id="IPR044965">
    <property type="entry name" value="Glyco_hydro_17_plant"/>
</dbReference>
<dbReference type="PANTHER" id="PTHR32227">
    <property type="entry name" value="GLUCAN ENDO-1,3-BETA-GLUCOSIDASE BG1-RELATED-RELATED"/>
    <property type="match status" value="1"/>
</dbReference>
<reference evidence="7" key="2">
    <citation type="submission" date="2021-11" db="EMBL/GenBank/DDBJ databases">
        <authorList>
            <consortium name="Genoscope - CEA"/>
            <person name="William W."/>
        </authorList>
    </citation>
    <scope>NUCLEOTIDE SEQUENCE</scope>
</reference>
<sequence>MKRLLLVAAAAAGWMTKQKPIPNLGVVLRPREGVTSRPSTLRRLRGEGVARVKLETYGAREVREAVANLGTGARVAVSIPDAEVEDVSKGGAAADRVCAAIKSVHEHVDGVLVGVTPPSGAGADLKRLAQIANASRSVSKACSTINASVPVTTAFDLNVLRSSYPPSASLFAAPGPLREVLVHLRETKAPFAIQLDPYGAWRSSYYDVSLDFATFALDPSRDRPQFVDDGSGAQYYALIDAMLDSVRWALAKEGFGDLDVVITRVGWPSGLVDTVNPPPAADAPGAGATLELAASFAHGLGKRRGVLGASAPELQKNVNQGYVVAYIYEADDGAPAPDGLRWGVCGQQGSLKYSIRTGAVVAPRLRTASTACLGPACIRKRFSHAKQHDVEMAALGVAVGALILGVAAFVAILSIQPAQARSPRSPTQVERIMRVANQRAEENQRAARAAPSLLKPQDLLRWGSRPLMTVAESPGASDVEGSEAGSLKKR</sequence>